<proteinExistence type="predicted"/>
<keyword evidence="2" id="KW-1185">Reference proteome</keyword>
<dbReference type="EMBL" id="ML178821">
    <property type="protein sequence ID" value="TFL02935.1"/>
    <property type="molecule type" value="Genomic_DNA"/>
</dbReference>
<protein>
    <submittedName>
        <fullName evidence="1">Uncharacterized protein</fullName>
    </submittedName>
</protein>
<organism evidence="1 2">
    <name type="scientific">Pterulicium gracile</name>
    <dbReference type="NCBI Taxonomy" id="1884261"/>
    <lineage>
        <taxon>Eukaryota</taxon>
        <taxon>Fungi</taxon>
        <taxon>Dikarya</taxon>
        <taxon>Basidiomycota</taxon>
        <taxon>Agaricomycotina</taxon>
        <taxon>Agaricomycetes</taxon>
        <taxon>Agaricomycetidae</taxon>
        <taxon>Agaricales</taxon>
        <taxon>Pleurotineae</taxon>
        <taxon>Pterulaceae</taxon>
        <taxon>Pterulicium</taxon>
    </lineage>
</organism>
<accession>A0A5C3QLP2</accession>
<dbReference type="Proteomes" id="UP000305067">
    <property type="component" value="Unassembled WGS sequence"/>
</dbReference>
<reference evidence="1 2" key="1">
    <citation type="journal article" date="2019" name="Nat. Ecol. Evol.">
        <title>Megaphylogeny resolves global patterns of mushroom evolution.</title>
        <authorList>
            <person name="Varga T."/>
            <person name="Krizsan K."/>
            <person name="Foldi C."/>
            <person name="Dima B."/>
            <person name="Sanchez-Garcia M."/>
            <person name="Sanchez-Ramirez S."/>
            <person name="Szollosi G.J."/>
            <person name="Szarkandi J.G."/>
            <person name="Papp V."/>
            <person name="Albert L."/>
            <person name="Andreopoulos W."/>
            <person name="Angelini C."/>
            <person name="Antonin V."/>
            <person name="Barry K.W."/>
            <person name="Bougher N.L."/>
            <person name="Buchanan P."/>
            <person name="Buyck B."/>
            <person name="Bense V."/>
            <person name="Catcheside P."/>
            <person name="Chovatia M."/>
            <person name="Cooper J."/>
            <person name="Damon W."/>
            <person name="Desjardin D."/>
            <person name="Finy P."/>
            <person name="Geml J."/>
            <person name="Haridas S."/>
            <person name="Hughes K."/>
            <person name="Justo A."/>
            <person name="Karasinski D."/>
            <person name="Kautmanova I."/>
            <person name="Kiss B."/>
            <person name="Kocsube S."/>
            <person name="Kotiranta H."/>
            <person name="LaButti K.M."/>
            <person name="Lechner B.E."/>
            <person name="Liimatainen K."/>
            <person name="Lipzen A."/>
            <person name="Lukacs Z."/>
            <person name="Mihaltcheva S."/>
            <person name="Morgado L.N."/>
            <person name="Niskanen T."/>
            <person name="Noordeloos M.E."/>
            <person name="Ohm R.A."/>
            <person name="Ortiz-Santana B."/>
            <person name="Ovrebo C."/>
            <person name="Racz N."/>
            <person name="Riley R."/>
            <person name="Savchenko A."/>
            <person name="Shiryaev A."/>
            <person name="Soop K."/>
            <person name="Spirin V."/>
            <person name="Szebenyi C."/>
            <person name="Tomsovsky M."/>
            <person name="Tulloss R.E."/>
            <person name="Uehling J."/>
            <person name="Grigoriev I.V."/>
            <person name="Vagvolgyi C."/>
            <person name="Papp T."/>
            <person name="Martin F.M."/>
            <person name="Miettinen O."/>
            <person name="Hibbett D.S."/>
            <person name="Nagy L.G."/>
        </authorList>
    </citation>
    <scope>NUCLEOTIDE SEQUENCE [LARGE SCALE GENOMIC DNA]</scope>
    <source>
        <strain evidence="1 2">CBS 309.79</strain>
    </source>
</reference>
<sequence length="187" mass="20788">MPLHISVSPGSESLTPWSVTTRLSPQTWINTLKKSLRSQTFETFLNSTLYSSLITLSTQIQISALGYFPPSWKSCIWAECTISRPPAGRMLRISTPVLRTAHRRRTGGGYLRVALRNRTPHRSLLSADEGFDVGGARRQRAALDRSLPLSEPLGQCRRSSARWCERSSGRAGLGSCPCWLGDQEQQS</sequence>
<gene>
    <name evidence="1" type="ORF">BDV98DRAFT_409492</name>
</gene>
<evidence type="ECO:0000313" key="2">
    <source>
        <dbReference type="Proteomes" id="UP000305067"/>
    </source>
</evidence>
<name>A0A5C3QLP2_9AGAR</name>
<dbReference type="AlphaFoldDB" id="A0A5C3QLP2"/>
<evidence type="ECO:0000313" key="1">
    <source>
        <dbReference type="EMBL" id="TFL02935.1"/>
    </source>
</evidence>